<dbReference type="OrthoDB" id="9816357at2"/>
<dbReference type="InterPro" id="IPR050902">
    <property type="entry name" value="ABC_Transporter_SBP"/>
</dbReference>
<sequence length="315" mass="34638">MKRWKLAMTAALATSALVACSDKEETTNEATNETETDGAYPLTVTDASGTEITIEKEPERIISMIPSNTEILFELGLGDEVIAVTDIDDYPAEAAEKEKIGAMEFDFEKIISLSPDVVFSHESAMGVSEAGIEQLRAAGIDVFVVEDAKNFEHTYETIYDIAEITNTTEQADEIVTEMKAQVADIQEKLADVEPKRVFIENSDAPEIYTAGSNTFTDEMLKMIKAENVAATQEGWYLISSEEIITQNPDVILVSYSYVPDILTTLPLRPGFETIAAVKNNAVFQIDEDTTSRQAPRLAEGLLEMATAIHPEVFSE</sequence>
<evidence type="ECO:0000256" key="1">
    <source>
        <dbReference type="ARBA" id="ARBA00008814"/>
    </source>
</evidence>
<keyword evidence="6" id="KW-1185">Reference proteome</keyword>
<comment type="caution">
    <text evidence="5">The sequence shown here is derived from an EMBL/GenBank/DDBJ whole genome shotgun (WGS) entry which is preliminary data.</text>
</comment>
<gene>
    <name evidence="5" type="ORF">A6K76_02815</name>
</gene>
<name>A0A1C0YDJ7_9BACL</name>
<dbReference type="RefSeq" id="WP_066466329.1">
    <property type="nucleotide sequence ID" value="NZ_MATO01000067.1"/>
</dbReference>
<dbReference type="PANTHER" id="PTHR30535">
    <property type="entry name" value="VITAMIN B12-BINDING PROTEIN"/>
    <property type="match status" value="1"/>
</dbReference>
<evidence type="ECO:0000313" key="6">
    <source>
        <dbReference type="Proteomes" id="UP000093482"/>
    </source>
</evidence>
<protein>
    <submittedName>
        <fullName evidence="5">Iron ABC transporter substrate-binding protein</fullName>
    </submittedName>
</protein>
<dbReference type="PROSITE" id="PS51257">
    <property type="entry name" value="PROKAR_LIPOPROTEIN"/>
    <property type="match status" value="1"/>
</dbReference>
<accession>A0A1C0YDJ7</accession>
<comment type="similarity">
    <text evidence="1">Belongs to the bacterial solute-binding protein 8 family.</text>
</comment>
<evidence type="ECO:0000256" key="2">
    <source>
        <dbReference type="ARBA" id="ARBA00022729"/>
    </source>
</evidence>
<dbReference type="GO" id="GO:0071281">
    <property type="term" value="P:cellular response to iron ion"/>
    <property type="evidence" value="ECO:0007669"/>
    <property type="project" value="TreeGrafter"/>
</dbReference>
<evidence type="ECO:0000256" key="3">
    <source>
        <dbReference type="SAM" id="SignalP"/>
    </source>
</evidence>
<feature type="chain" id="PRO_5008649050" evidence="3">
    <location>
        <begin position="22"/>
        <end position="315"/>
    </location>
</feature>
<dbReference type="Pfam" id="PF01497">
    <property type="entry name" value="Peripla_BP_2"/>
    <property type="match status" value="1"/>
</dbReference>
<organism evidence="5 6">
    <name type="scientific">Caryophanon latum</name>
    <dbReference type="NCBI Taxonomy" id="33977"/>
    <lineage>
        <taxon>Bacteria</taxon>
        <taxon>Bacillati</taxon>
        <taxon>Bacillota</taxon>
        <taxon>Bacilli</taxon>
        <taxon>Bacillales</taxon>
        <taxon>Caryophanaceae</taxon>
        <taxon>Caryophanon</taxon>
    </lineage>
</organism>
<feature type="domain" description="Fe/B12 periplasmic-binding" evidence="4">
    <location>
        <begin position="60"/>
        <end position="312"/>
    </location>
</feature>
<evidence type="ECO:0000259" key="4">
    <source>
        <dbReference type="PROSITE" id="PS50983"/>
    </source>
</evidence>
<proteinExistence type="inferred from homology"/>
<dbReference type="NCBIfam" id="NF038402">
    <property type="entry name" value="TroA_like"/>
    <property type="match status" value="1"/>
</dbReference>
<evidence type="ECO:0000313" key="5">
    <source>
        <dbReference type="EMBL" id="OCS85225.1"/>
    </source>
</evidence>
<dbReference type="PANTHER" id="PTHR30535:SF34">
    <property type="entry name" value="MOLYBDATE-BINDING PROTEIN MOLA"/>
    <property type="match status" value="1"/>
</dbReference>
<dbReference type="PROSITE" id="PS50983">
    <property type="entry name" value="FE_B12_PBP"/>
    <property type="match status" value="1"/>
</dbReference>
<dbReference type="Proteomes" id="UP000093482">
    <property type="component" value="Unassembled WGS sequence"/>
</dbReference>
<dbReference type="InterPro" id="IPR002491">
    <property type="entry name" value="ABC_transptr_periplasmic_BD"/>
</dbReference>
<dbReference type="Gene3D" id="3.40.50.1980">
    <property type="entry name" value="Nitrogenase molybdenum iron protein domain"/>
    <property type="match status" value="2"/>
</dbReference>
<dbReference type="InterPro" id="IPR054828">
    <property type="entry name" value="Vit_B12_bind_prot"/>
</dbReference>
<reference evidence="5 6" key="1">
    <citation type="submission" date="2016-07" db="EMBL/GenBank/DDBJ databases">
        <title>Caryophanon latum genome sequencing.</title>
        <authorList>
            <person name="Verma A."/>
            <person name="Pal Y."/>
            <person name="Krishnamurthi S."/>
        </authorList>
    </citation>
    <scope>NUCLEOTIDE SEQUENCE [LARGE SCALE GENOMIC DNA]</scope>
    <source>
        <strain evidence="5 6">DSM 14151</strain>
    </source>
</reference>
<feature type="signal peptide" evidence="3">
    <location>
        <begin position="1"/>
        <end position="21"/>
    </location>
</feature>
<keyword evidence="2 3" id="KW-0732">Signal</keyword>
<dbReference type="AlphaFoldDB" id="A0A1C0YDJ7"/>
<dbReference type="SUPFAM" id="SSF53807">
    <property type="entry name" value="Helical backbone' metal receptor"/>
    <property type="match status" value="1"/>
</dbReference>
<dbReference type="EMBL" id="MATO01000067">
    <property type="protein sequence ID" value="OCS85225.1"/>
    <property type="molecule type" value="Genomic_DNA"/>
</dbReference>
<dbReference type="CDD" id="cd01143">
    <property type="entry name" value="YvrC"/>
    <property type="match status" value="1"/>
</dbReference>